<name>A0A397W517_9GLOM</name>
<dbReference type="AlphaFoldDB" id="A0A397W517"/>
<evidence type="ECO:0000313" key="3">
    <source>
        <dbReference type="EMBL" id="RIB29815.1"/>
    </source>
</evidence>
<sequence length="137" mass="16398">MSKTSKKHYEEILIRDFIKFFEDRIVQFENSRAELLFELIAFDELNFDYLVNDLQKHLFKKDDIIKNDPKILLKSQDFTELEEFELLPILKRDDFSVKGETKVWDRIIQWGCAQQNPTLSTDPSKWPKENIGSMRSH</sequence>
<feature type="region of interest" description="Disordered" evidence="1">
    <location>
        <begin position="118"/>
        <end position="137"/>
    </location>
</feature>
<feature type="domain" description="BACK" evidence="2">
    <location>
        <begin position="67"/>
        <end position="115"/>
    </location>
</feature>
<proteinExistence type="predicted"/>
<dbReference type="Gene3D" id="1.25.40.420">
    <property type="match status" value="1"/>
</dbReference>
<dbReference type="Pfam" id="PF07707">
    <property type="entry name" value="BACK"/>
    <property type="match status" value="1"/>
</dbReference>
<dbReference type="Proteomes" id="UP000266673">
    <property type="component" value="Unassembled WGS sequence"/>
</dbReference>
<protein>
    <recommendedName>
        <fullName evidence="2">BACK domain-containing protein</fullName>
    </recommendedName>
</protein>
<comment type="caution">
    <text evidence="3">The sequence shown here is derived from an EMBL/GenBank/DDBJ whole genome shotgun (WGS) entry which is preliminary data.</text>
</comment>
<evidence type="ECO:0000256" key="1">
    <source>
        <dbReference type="SAM" id="MobiDB-lite"/>
    </source>
</evidence>
<accession>A0A397W517</accession>
<dbReference type="InterPro" id="IPR011705">
    <property type="entry name" value="BACK"/>
</dbReference>
<evidence type="ECO:0000313" key="4">
    <source>
        <dbReference type="Proteomes" id="UP000266673"/>
    </source>
</evidence>
<dbReference type="EMBL" id="QKWP01000028">
    <property type="protein sequence ID" value="RIB29815.1"/>
    <property type="molecule type" value="Genomic_DNA"/>
</dbReference>
<evidence type="ECO:0000259" key="2">
    <source>
        <dbReference type="Pfam" id="PF07707"/>
    </source>
</evidence>
<organism evidence="3 4">
    <name type="scientific">Gigaspora rosea</name>
    <dbReference type="NCBI Taxonomy" id="44941"/>
    <lineage>
        <taxon>Eukaryota</taxon>
        <taxon>Fungi</taxon>
        <taxon>Fungi incertae sedis</taxon>
        <taxon>Mucoromycota</taxon>
        <taxon>Glomeromycotina</taxon>
        <taxon>Glomeromycetes</taxon>
        <taxon>Diversisporales</taxon>
        <taxon>Gigasporaceae</taxon>
        <taxon>Gigaspora</taxon>
    </lineage>
</organism>
<reference evidence="3 4" key="1">
    <citation type="submission" date="2018-06" db="EMBL/GenBank/DDBJ databases">
        <title>Comparative genomics reveals the genomic features of Rhizophagus irregularis, R. cerebriforme, R. diaphanum and Gigaspora rosea, and their symbiotic lifestyle signature.</title>
        <authorList>
            <person name="Morin E."/>
            <person name="San Clemente H."/>
            <person name="Chen E.C.H."/>
            <person name="De La Providencia I."/>
            <person name="Hainaut M."/>
            <person name="Kuo A."/>
            <person name="Kohler A."/>
            <person name="Murat C."/>
            <person name="Tang N."/>
            <person name="Roy S."/>
            <person name="Loubradou J."/>
            <person name="Henrissat B."/>
            <person name="Grigoriev I.V."/>
            <person name="Corradi N."/>
            <person name="Roux C."/>
            <person name="Martin F.M."/>
        </authorList>
    </citation>
    <scope>NUCLEOTIDE SEQUENCE [LARGE SCALE GENOMIC DNA]</scope>
    <source>
        <strain evidence="3 4">DAOM 194757</strain>
    </source>
</reference>
<gene>
    <name evidence="3" type="ORF">C2G38_2027364</name>
</gene>
<keyword evidence="4" id="KW-1185">Reference proteome</keyword>